<proteinExistence type="predicted"/>
<evidence type="ECO:0000313" key="4">
    <source>
        <dbReference type="WormBase" id="H32K16.2"/>
    </source>
</evidence>
<evidence type="ECO:0000313" key="3">
    <source>
        <dbReference type="Proteomes" id="UP000001940"/>
    </source>
</evidence>
<gene>
    <name evidence="2" type="ORF">CELE_H32K16.2</name>
    <name evidence="2 4" type="ORF">H32K16.2</name>
</gene>
<organism evidence="2 3">
    <name type="scientific">Caenorhabditis elegans</name>
    <dbReference type="NCBI Taxonomy" id="6239"/>
    <lineage>
        <taxon>Eukaryota</taxon>
        <taxon>Metazoa</taxon>
        <taxon>Ecdysozoa</taxon>
        <taxon>Nematoda</taxon>
        <taxon>Chromadorea</taxon>
        <taxon>Rhabditida</taxon>
        <taxon>Rhabditina</taxon>
        <taxon>Rhabditomorpha</taxon>
        <taxon>Rhabditoidea</taxon>
        <taxon>Rhabditidae</taxon>
        <taxon>Peloderinae</taxon>
        <taxon>Caenorhabditis</taxon>
    </lineage>
</organism>
<dbReference type="Bgee" id="WBGene00010422">
    <property type="expression patterns" value="Expressed in larva and 2 other cell types or tissues"/>
</dbReference>
<dbReference type="Proteomes" id="UP000001940">
    <property type="component" value="Chromosome I"/>
</dbReference>
<reference evidence="2 3" key="1">
    <citation type="journal article" date="1998" name="Science">
        <title>Genome sequence of the nematode C. elegans: a platform for investigating biology.</title>
        <authorList>
            <consortium name="The C. elegans sequencing consortium"/>
            <person name="Sulson J.E."/>
            <person name="Waterston R."/>
        </authorList>
    </citation>
    <scope>NUCLEOTIDE SEQUENCE [LARGE SCALE GENOMIC DNA]</scope>
    <source>
        <strain evidence="2 3">Bristol N2</strain>
    </source>
</reference>
<dbReference type="FunCoup" id="Q7YWX0">
    <property type="interactions" value="1554"/>
</dbReference>
<dbReference type="eggNOG" id="ENOG502TIRI">
    <property type="taxonomic scope" value="Eukaryota"/>
</dbReference>
<dbReference type="PANTHER" id="PTHR39377">
    <property type="entry name" value="PROTEIN CBG18423-RELATED"/>
    <property type="match status" value="1"/>
</dbReference>
<dbReference type="UCSC" id="H32K16.2">
    <property type="organism name" value="c. elegans"/>
</dbReference>
<evidence type="ECO:0000313" key="2">
    <source>
        <dbReference type="EMBL" id="CAE17890.1"/>
    </source>
</evidence>
<dbReference type="OrthoDB" id="5771130at2759"/>
<protein>
    <submittedName>
        <fullName evidence="2">Uncharacterized protein</fullName>
    </submittedName>
</protein>
<dbReference type="PANTHER" id="PTHR39377:SF2">
    <property type="entry name" value="PROTEIN CBG12456"/>
    <property type="match status" value="1"/>
</dbReference>
<evidence type="ECO:0000256" key="1">
    <source>
        <dbReference type="SAM" id="SignalP"/>
    </source>
</evidence>
<dbReference type="SMR" id="Q7YWX0"/>
<dbReference type="CTD" id="3565869"/>
<dbReference type="HOGENOM" id="CLU_2760113_0_0_1"/>
<dbReference type="OMA" id="GWSQPAW"/>
<feature type="signal peptide" evidence="1">
    <location>
        <begin position="1"/>
        <end position="22"/>
    </location>
</feature>
<dbReference type="RefSeq" id="NP_001021532.1">
    <property type="nucleotide sequence ID" value="NM_001026361.1"/>
</dbReference>
<accession>Q7YWX0</accession>
<dbReference type="PaxDb" id="6239-H32K16.2"/>
<dbReference type="EMBL" id="BX284601">
    <property type="protein sequence ID" value="CAE17890.1"/>
    <property type="molecule type" value="Genomic_DNA"/>
</dbReference>
<dbReference type="AGR" id="WB:WBGene00010422"/>
<dbReference type="InParanoid" id="Q7YWX0"/>
<dbReference type="AlphaFoldDB" id="Q7YWX0"/>
<feature type="chain" id="PRO_5004295390" evidence="1">
    <location>
        <begin position="23"/>
        <end position="70"/>
    </location>
</feature>
<dbReference type="WormBase" id="H32K16.2">
    <property type="protein sequence ID" value="CE34907"/>
    <property type="gene ID" value="WBGene00010422"/>
</dbReference>
<keyword evidence="1" id="KW-0732">Signal</keyword>
<dbReference type="KEGG" id="cel:CELE_H32K16.2"/>
<keyword evidence="3" id="KW-1185">Reference proteome</keyword>
<sequence length="70" mass="7694">MSNYLITLLMVIVLMLISTSYCQLFGGWSQPSWGYNSQGVGYDQYGNSFEGTPQNGIYLFCNGHGCPGRG</sequence>
<name>Q7YWX0_CAEEL</name>
<dbReference type="GeneID" id="3565869"/>